<dbReference type="GO" id="GO:0003714">
    <property type="term" value="F:transcription corepressor activity"/>
    <property type="evidence" value="ECO:0007669"/>
    <property type="project" value="TreeGrafter"/>
</dbReference>
<keyword evidence="4" id="KW-1185">Reference proteome</keyword>
<dbReference type="GeneID" id="117578227"/>
<dbReference type="OrthoDB" id="342531at2759"/>
<keyword evidence="2" id="KW-0539">Nucleus</keyword>
<feature type="compositionally biased region" description="Low complexity" evidence="3">
    <location>
        <begin position="958"/>
        <end position="967"/>
    </location>
</feature>
<evidence type="ECO:0000313" key="4">
    <source>
        <dbReference type="Proteomes" id="UP000515160"/>
    </source>
</evidence>
<dbReference type="GO" id="GO:0003723">
    <property type="term" value="F:RNA binding"/>
    <property type="evidence" value="ECO:0007669"/>
    <property type="project" value="TreeGrafter"/>
</dbReference>
<dbReference type="CTD" id="10514"/>
<evidence type="ECO:0000256" key="1">
    <source>
        <dbReference type="ARBA" id="ARBA00004123"/>
    </source>
</evidence>
<feature type="region of interest" description="Disordered" evidence="3">
    <location>
        <begin position="830"/>
        <end position="850"/>
    </location>
</feature>
<dbReference type="AlphaFoldDB" id="A0A6P8XS63"/>
<comment type="subcellular location">
    <subcellularLocation>
        <location evidence="1">Nucleus</location>
    </subcellularLocation>
</comment>
<evidence type="ECO:0000256" key="3">
    <source>
        <dbReference type="SAM" id="MobiDB-lite"/>
    </source>
</evidence>
<evidence type="ECO:0000256" key="2">
    <source>
        <dbReference type="ARBA" id="ARBA00023242"/>
    </source>
</evidence>
<feature type="compositionally biased region" description="Acidic residues" evidence="3">
    <location>
        <begin position="720"/>
        <end position="773"/>
    </location>
</feature>
<name>A0A6P8XS63_DROAB</name>
<dbReference type="RefSeq" id="XP_034119496.1">
    <property type="nucleotide sequence ID" value="XM_034263605.2"/>
</dbReference>
<dbReference type="PANTHER" id="PTHR13213">
    <property type="entry name" value="MYB-BINDING PROTEIN 1A FAMILY MEMBER"/>
    <property type="match status" value="1"/>
</dbReference>
<dbReference type="PANTHER" id="PTHR13213:SF2">
    <property type="entry name" value="MYB-BINDING PROTEIN 1A"/>
    <property type="match status" value="1"/>
</dbReference>
<feature type="region of interest" description="Disordered" evidence="3">
    <location>
        <begin position="950"/>
        <end position="971"/>
    </location>
</feature>
<dbReference type="GO" id="GO:0043565">
    <property type="term" value="F:sequence-specific DNA binding"/>
    <property type="evidence" value="ECO:0007669"/>
    <property type="project" value="TreeGrafter"/>
</dbReference>
<feature type="region of interest" description="Disordered" evidence="3">
    <location>
        <begin position="714"/>
        <end position="777"/>
    </location>
</feature>
<organism evidence="4 5">
    <name type="scientific">Drosophila albomicans</name>
    <name type="common">Fruit fly</name>
    <dbReference type="NCBI Taxonomy" id="7291"/>
    <lineage>
        <taxon>Eukaryota</taxon>
        <taxon>Metazoa</taxon>
        <taxon>Ecdysozoa</taxon>
        <taxon>Arthropoda</taxon>
        <taxon>Hexapoda</taxon>
        <taxon>Insecta</taxon>
        <taxon>Pterygota</taxon>
        <taxon>Neoptera</taxon>
        <taxon>Endopterygota</taxon>
        <taxon>Diptera</taxon>
        <taxon>Brachycera</taxon>
        <taxon>Muscomorpha</taxon>
        <taxon>Ephydroidea</taxon>
        <taxon>Drosophilidae</taxon>
        <taxon>Drosophila</taxon>
    </lineage>
</organism>
<proteinExistence type="predicted"/>
<gene>
    <name evidence="5" type="primary">LOC117578227</name>
</gene>
<sequence>MANSKTKLANGGKKRKPQAEKENQKPQHNETELPAKKAKREVKNETEDAAPNNAVKKIDASHINKGIFKIFAKLQETSKLANVDKHVGEMIALLTNETDDDARLATCAYALKRLVRCTGADDMQSVALSACQIHRILRQVPHIDPLELLATLKRELHVSSQSKAKEESLAGVGQLITVMAILQSQHFEKPSKELIEQIYPLLISNLKGREYLVNMCVDIMTESFQQLSPKLFEAHVWPLLQLELNKPLSALKLPQCDLLLAIHLLYPKLLSRKQLESSLWRNQPQYAQLFDLYLNNSAIPSDDVCTRLAKFVSHKANGELYKTFVQHVESQLPLRHNTAKGFVIRTLAYVLIHSADGNSELFSPSLIQMLIQELATARQLKPSEKVKPSQLQLREICLEFEHTLLLSFEHHLQQDASKVKLLRSLLDVELQLDSVTQTPRITSQLLGQLNAEGVKEMLQFYSQKLINANEELYKMHGEHCLKQLQQLLFNPKLTEPKEHLNLILLTASFHVNESGVACEPKEASAFSRQSAARCEEILYSYLLRKPSKSVDLLTTLVDRLRSTLQALNALLEQQDESKVRAKLTPELKQAWLKIKQLLLNEKANSKSTTSSISSAFDALILCLGLSIYTPNCSAPIELLNDLFICKENALKATKKKGKEEMKWQDVLTDLLLQLLVQKGHFWRELVNAAGGALMPQLNRDNLEQLLVVLDMSKNPLGDKQDDEDDAEGDEEADDDEDEDEQSSDDEDDDNDDDEEDDDAEEEEDEEEDDDEEGATNLELIRENVRKALLAENNNDGDDDMNDASSVDWNDVDEAEGERLNLALEQAFQSFKPKGGSGGQGKKAKNKQQTKSERINATTLLHFRVRVLDLVELYIQKQPEMESLLDALISVFYVYEFCSNSADKSQQSLAEASKKLLRKFLNQKMSFDSSQSIDKQAIVDAIELFIKPEQVEDPKKSQKPQQKQQPINAKKKGDVAEWRNKCVAYLVSQFDESDATKTPVWSLLQCYLADWAERRNSPHSLASFDAILQSQWKGIPQLAASLAALLKGKLRNFRRQQILELLVKHSRRIANALTKEQRDELIETLTNYKAVGQKDGNLRTKLLKQLQPNK</sequence>
<evidence type="ECO:0000313" key="5">
    <source>
        <dbReference type="RefSeq" id="XP_034119496.1"/>
    </source>
</evidence>
<feature type="region of interest" description="Disordered" evidence="3">
    <location>
        <begin position="1"/>
        <end position="50"/>
    </location>
</feature>
<feature type="compositionally biased region" description="Basic and acidic residues" evidence="3">
    <location>
        <begin position="17"/>
        <end position="46"/>
    </location>
</feature>
<reference evidence="5" key="1">
    <citation type="submission" date="2025-08" db="UniProtKB">
        <authorList>
            <consortium name="RefSeq"/>
        </authorList>
    </citation>
    <scope>IDENTIFICATION</scope>
    <source>
        <strain evidence="5">15112-1751.03</strain>
        <tissue evidence="5">Whole Adult</tissue>
    </source>
</reference>
<dbReference type="Pfam" id="PF04931">
    <property type="entry name" value="DNA_pol_phi"/>
    <property type="match status" value="1"/>
</dbReference>
<dbReference type="Proteomes" id="UP000515160">
    <property type="component" value="Chromosome X"/>
</dbReference>
<accession>A0A6P8XS63</accession>
<protein>
    <submittedName>
        <fullName evidence="5">Myb-binding protein 1A</fullName>
    </submittedName>
</protein>
<dbReference type="GO" id="GO:0005730">
    <property type="term" value="C:nucleolus"/>
    <property type="evidence" value="ECO:0007669"/>
    <property type="project" value="InterPro"/>
</dbReference>
<dbReference type="InterPro" id="IPR007015">
    <property type="entry name" value="DNA_pol_V/MYBBP1A"/>
</dbReference>